<dbReference type="RefSeq" id="WP_160844499.1">
    <property type="nucleotide sequence ID" value="NZ_WVHT01000004.1"/>
</dbReference>
<dbReference type="Pfam" id="PF01865">
    <property type="entry name" value="PhoU_div"/>
    <property type="match status" value="1"/>
</dbReference>
<dbReference type="EMBL" id="WVHT01000004">
    <property type="protein sequence ID" value="MXV51320.1"/>
    <property type="molecule type" value="Genomic_DNA"/>
</dbReference>
<organism evidence="2 3">
    <name type="scientific">Hufsiella arboris</name>
    <dbReference type="NCBI Taxonomy" id="2695275"/>
    <lineage>
        <taxon>Bacteria</taxon>
        <taxon>Pseudomonadati</taxon>
        <taxon>Bacteroidota</taxon>
        <taxon>Sphingobacteriia</taxon>
        <taxon>Sphingobacteriales</taxon>
        <taxon>Sphingobacteriaceae</taxon>
        <taxon>Hufsiella</taxon>
    </lineage>
</organism>
<dbReference type="InterPro" id="IPR018445">
    <property type="entry name" value="Put_Phosphate_transp_reg"/>
</dbReference>
<gene>
    <name evidence="2" type="ORF">GS399_10100</name>
</gene>
<evidence type="ECO:0000313" key="3">
    <source>
        <dbReference type="Proteomes" id="UP000466586"/>
    </source>
</evidence>
<evidence type="ECO:0000256" key="1">
    <source>
        <dbReference type="ARBA" id="ARBA00008591"/>
    </source>
</evidence>
<comment type="caution">
    <text evidence="2">The sequence shown here is derived from an EMBL/GenBank/DDBJ whole genome shotgun (WGS) entry which is preliminary data.</text>
</comment>
<protein>
    <submittedName>
        <fullName evidence="2">DUF47 family protein</fullName>
    </submittedName>
</protein>
<sequence length="212" mass="24221">MLNTLIKKLTPSYKKTFYTEFQQFGSHLFEMAALQQDFLKAKSKEETSILMDRMTNFEKRSDILNRTLVSELSRSFITPFDRSDIYALGRAIHKITSNIFQSSAKISAYSGLQHDAEVTRLSSIMLDCCNHLKTILYSLNQIVETKTITDSFFRINRLKKEAEYIYNLAVSQLLEKEIPANSMKLGDLLATQEAAINGCKEAVLVVENITIR</sequence>
<dbReference type="InterPro" id="IPR052912">
    <property type="entry name" value="UPF0111_domain"/>
</dbReference>
<keyword evidence="3" id="KW-1185">Reference proteome</keyword>
<dbReference type="Gene3D" id="1.20.58.220">
    <property type="entry name" value="Phosphate transport system protein phou homolog 2, domain 2"/>
    <property type="match status" value="1"/>
</dbReference>
<accession>A0A7K1YA70</accession>
<dbReference type="Proteomes" id="UP000466586">
    <property type="component" value="Unassembled WGS sequence"/>
</dbReference>
<dbReference type="AlphaFoldDB" id="A0A7K1YA70"/>
<reference evidence="2 3" key="1">
    <citation type="submission" date="2019-11" db="EMBL/GenBank/DDBJ databases">
        <title>Pedobacter sp. HMF7647 Genome sequencing and assembly.</title>
        <authorList>
            <person name="Kang H."/>
            <person name="Kim H."/>
            <person name="Joh K."/>
        </authorList>
    </citation>
    <scope>NUCLEOTIDE SEQUENCE [LARGE SCALE GENOMIC DNA]</scope>
    <source>
        <strain evidence="2 3">HMF7647</strain>
    </source>
</reference>
<dbReference type="PANTHER" id="PTHR37298:SF1">
    <property type="entry name" value="UPF0111 PROTEIN YKAA"/>
    <property type="match status" value="1"/>
</dbReference>
<comment type="similarity">
    <text evidence="1">Belongs to the UPF0111 family.</text>
</comment>
<dbReference type="PANTHER" id="PTHR37298">
    <property type="entry name" value="UPF0111 PROTEIN YKAA"/>
    <property type="match status" value="1"/>
</dbReference>
<evidence type="ECO:0000313" key="2">
    <source>
        <dbReference type="EMBL" id="MXV51320.1"/>
    </source>
</evidence>
<proteinExistence type="inferred from homology"/>
<name>A0A7K1YA70_9SPHI</name>
<dbReference type="InterPro" id="IPR038078">
    <property type="entry name" value="PhoU-like_sf"/>
</dbReference>